<dbReference type="Proteomes" id="UP001555786">
    <property type="component" value="Unassembled WGS sequence"/>
</dbReference>
<evidence type="ECO:0000313" key="2">
    <source>
        <dbReference type="EMBL" id="MEW9304721.1"/>
    </source>
</evidence>
<reference evidence="2 3" key="1">
    <citation type="submission" date="2024-07" db="EMBL/GenBank/DDBJ databases">
        <title>Description of Labrys sedimenti sp. nov., isolated from a diclofenac-degrading enrichment culture.</title>
        <authorList>
            <person name="Tancsics A."/>
            <person name="Csepanyi A."/>
        </authorList>
    </citation>
    <scope>NUCLEOTIDE SEQUENCE [LARGE SCALE GENOMIC DNA]</scope>
    <source>
        <strain evidence="2 3">LMG 23578</strain>
    </source>
</reference>
<dbReference type="Pfam" id="PF14279">
    <property type="entry name" value="HNH_5"/>
    <property type="match status" value="1"/>
</dbReference>
<keyword evidence="2" id="KW-0255">Endonuclease</keyword>
<dbReference type="GO" id="GO:0004519">
    <property type="term" value="F:endonuclease activity"/>
    <property type="evidence" value="ECO:0007669"/>
    <property type="project" value="UniProtKB-KW"/>
</dbReference>
<name>A0ABV3PGG3_9HYPH</name>
<protein>
    <submittedName>
        <fullName evidence="2">HNH endonuclease</fullName>
    </submittedName>
</protein>
<sequence>MACIYCHGNRNDPQMTVEHIWPQALGATNNSPALFISENVCRACNSLCGQWVDGVFLKSWVLSHESRQAAMSFADTTTPGPLPLGYMGFDQQFPNQPGYVCERWIGPSGEHIYDVHPEDDDKWYGYAGGDFIRRKRLEDGRAYLVLTANHPYWAITGVRSFNKHFVRARTFCLTEISGFPAEDMEPLKAINEATDIEAQEISWIRQRPEDVHHHHRLQTNLSFSDRFIAKLALGIGANLFGDRFCASSYANSLRQALWFKPSSGNAAPLIKGLNYLASDPDKGPGAAIALPGAWTLLLLAQRDNFSMNVTGPSGRGMTFVISDDPALWQSAEYDTYRRGIIYYVVPGRQVFAGPVELLDTIRYISEPGFQEPVRVRLEDMRINPSSLPPRRI</sequence>
<feature type="domain" description="HNH endonuclease 5" evidence="1">
    <location>
        <begin position="3"/>
        <end position="59"/>
    </location>
</feature>
<evidence type="ECO:0000259" key="1">
    <source>
        <dbReference type="Pfam" id="PF14279"/>
    </source>
</evidence>
<keyword evidence="3" id="KW-1185">Reference proteome</keyword>
<dbReference type="EMBL" id="JBFNQD010000001">
    <property type="protein sequence ID" value="MEW9304721.1"/>
    <property type="molecule type" value="Genomic_DNA"/>
</dbReference>
<comment type="caution">
    <text evidence="2">The sequence shown here is derived from an EMBL/GenBank/DDBJ whole genome shotgun (WGS) entry which is preliminary data.</text>
</comment>
<keyword evidence="2" id="KW-0540">Nuclease</keyword>
<gene>
    <name evidence="2" type="ORF">ABXS05_04185</name>
</gene>
<dbReference type="RefSeq" id="WP_367623029.1">
    <property type="nucleotide sequence ID" value="NZ_JBFNQD010000001.1"/>
</dbReference>
<proteinExistence type="predicted"/>
<keyword evidence="2" id="KW-0378">Hydrolase</keyword>
<evidence type="ECO:0000313" key="3">
    <source>
        <dbReference type="Proteomes" id="UP001555786"/>
    </source>
</evidence>
<accession>A0ABV3PGG3</accession>
<dbReference type="InterPro" id="IPR029471">
    <property type="entry name" value="HNH_5"/>
</dbReference>
<organism evidence="2 3">
    <name type="scientific">Labrys neptuniae</name>
    <dbReference type="NCBI Taxonomy" id="376174"/>
    <lineage>
        <taxon>Bacteria</taxon>
        <taxon>Pseudomonadati</taxon>
        <taxon>Pseudomonadota</taxon>
        <taxon>Alphaproteobacteria</taxon>
        <taxon>Hyphomicrobiales</taxon>
        <taxon>Xanthobacteraceae</taxon>
        <taxon>Labrys</taxon>
    </lineage>
</organism>